<dbReference type="Proteomes" id="UP000664122">
    <property type="component" value="Unassembled WGS sequence"/>
</dbReference>
<dbReference type="RefSeq" id="WP_207258137.1">
    <property type="nucleotide sequence ID" value="NZ_JAFMPP010000010.1"/>
</dbReference>
<dbReference type="SUPFAM" id="SSF161098">
    <property type="entry name" value="MetI-like"/>
    <property type="match status" value="2"/>
</dbReference>
<keyword evidence="2" id="KW-0813">Transport</keyword>
<evidence type="ECO:0000256" key="5">
    <source>
        <dbReference type="ARBA" id="ARBA00022989"/>
    </source>
</evidence>
<keyword evidence="3" id="KW-1003">Cell membrane</keyword>
<evidence type="ECO:0000256" key="4">
    <source>
        <dbReference type="ARBA" id="ARBA00022692"/>
    </source>
</evidence>
<keyword evidence="10" id="KW-1185">Reference proteome</keyword>
<dbReference type="PROSITE" id="PS50928">
    <property type="entry name" value="ABC_TM1"/>
    <property type="match status" value="1"/>
</dbReference>
<organism evidence="9 10">
    <name type="scientific">Jiella flava</name>
    <dbReference type="NCBI Taxonomy" id="2816857"/>
    <lineage>
        <taxon>Bacteria</taxon>
        <taxon>Pseudomonadati</taxon>
        <taxon>Pseudomonadota</taxon>
        <taxon>Alphaproteobacteria</taxon>
        <taxon>Hyphomicrobiales</taxon>
        <taxon>Aurantimonadaceae</taxon>
        <taxon>Jiella</taxon>
    </lineage>
</organism>
<feature type="transmembrane region" description="Helical" evidence="7">
    <location>
        <begin position="204"/>
        <end position="222"/>
    </location>
</feature>
<name>A0A939G1C7_9HYPH</name>
<feature type="transmembrane region" description="Helical" evidence="7">
    <location>
        <begin position="526"/>
        <end position="553"/>
    </location>
</feature>
<feature type="transmembrane region" description="Helical" evidence="7">
    <location>
        <begin position="425"/>
        <end position="445"/>
    </location>
</feature>
<dbReference type="GO" id="GO:0055085">
    <property type="term" value="P:transmembrane transport"/>
    <property type="evidence" value="ECO:0007669"/>
    <property type="project" value="InterPro"/>
</dbReference>
<dbReference type="InterPro" id="IPR035906">
    <property type="entry name" value="MetI-like_sf"/>
</dbReference>
<feature type="transmembrane region" description="Helical" evidence="7">
    <location>
        <begin position="50"/>
        <end position="81"/>
    </location>
</feature>
<protein>
    <submittedName>
        <fullName evidence="9">ABC transporter permease</fullName>
    </submittedName>
</protein>
<dbReference type="AlphaFoldDB" id="A0A939G1C7"/>
<feature type="transmembrane region" description="Helical" evidence="7">
    <location>
        <begin position="295"/>
        <end position="326"/>
    </location>
</feature>
<evidence type="ECO:0000256" key="3">
    <source>
        <dbReference type="ARBA" id="ARBA00022475"/>
    </source>
</evidence>
<feature type="transmembrane region" description="Helical" evidence="7">
    <location>
        <begin position="242"/>
        <end position="269"/>
    </location>
</feature>
<accession>A0A939G1C7</accession>
<reference evidence="9" key="1">
    <citation type="submission" date="2021-03" db="EMBL/GenBank/DDBJ databases">
        <title>Whole genome sequence of Jiella sp. CQZ9-1.</title>
        <authorList>
            <person name="Tuo L."/>
        </authorList>
    </citation>
    <scope>NUCLEOTIDE SEQUENCE</scope>
    <source>
        <strain evidence="9">CQZ9-1</strain>
    </source>
</reference>
<evidence type="ECO:0000256" key="2">
    <source>
        <dbReference type="ARBA" id="ARBA00022448"/>
    </source>
</evidence>
<comment type="subcellular location">
    <subcellularLocation>
        <location evidence="1">Cell membrane</location>
        <topology evidence="1">Multi-pass membrane protein</topology>
    </subcellularLocation>
</comment>
<evidence type="ECO:0000313" key="9">
    <source>
        <dbReference type="EMBL" id="MBO0663347.1"/>
    </source>
</evidence>
<keyword evidence="5 7" id="KW-1133">Transmembrane helix</keyword>
<evidence type="ECO:0000313" key="10">
    <source>
        <dbReference type="Proteomes" id="UP000664122"/>
    </source>
</evidence>
<feature type="transmembrane region" description="Helical" evidence="7">
    <location>
        <begin position="392"/>
        <end position="419"/>
    </location>
</feature>
<dbReference type="GO" id="GO:0005886">
    <property type="term" value="C:plasma membrane"/>
    <property type="evidence" value="ECO:0007669"/>
    <property type="project" value="UniProtKB-SubCell"/>
</dbReference>
<feature type="transmembrane region" description="Helical" evidence="7">
    <location>
        <begin position="143"/>
        <end position="164"/>
    </location>
</feature>
<sequence length="562" mass="59404">MVVYGIAALFAVPVGIGLIGVLLPAFGYMPALGGRALSLEPVRALLAEPGLVTSVLLSLASGLITTAVAVVGVALFLAAFYDTAGHRLAQRALAPLLAVPHAAAAFGLAFLIAPSGLIFRVLARIFGFDRPPDLLIIGDPWGLAMMAGLVAKEMPFLILVAFAALPQADPTRRMRLSASLGHGRILGFLLAVWPGVYRQIRLPVLAVAAYASGVVDVALILGPSTPAPLAVRLVTWMNDPDLSLHFMASAGAVLQLLVTGLVLVLWLCGERLAARLRHRIGIGGRRLAEDHWLRLLSAVPVALAGGAVAFGLVWLSLWSIAGFWSFPDIFPPSFNFSTWSRVITSLGGPMATSFIVAIASATAALGLVVVLLEARRRQFGAAAGQKLRLPPLVAALIYLPLIVPQIAFVSGLQVTILALRLEPSILMLSGVHLIFVAPYVALALADPWFALDPRYEQIAASLGHGPIRTLFRVRLPMLTRPVLTALAIGIATSVGQYLPTILIGAGRLPTITTEAVALASGGNRRVIGAYALLQMLLPFLAFSLSGSLPRLLLRRRGAMKPR</sequence>
<dbReference type="PANTHER" id="PTHR30183:SF6">
    <property type="entry name" value="INNER MEMBRANE ABC TRANSPORTER PERMEASE PROTEIN YNJC"/>
    <property type="match status" value="1"/>
</dbReference>
<keyword evidence="6 7" id="KW-0472">Membrane</keyword>
<evidence type="ECO:0000256" key="1">
    <source>
        <dbReference type="ARBA" id="ARBA00004651"/>
    </source>
</evidence>
<comment type="caution">
    <text evidence="9">The sequence shown here is derived from an EMBL/GenBank/DDBJ whole genome shotgun (WGS) entry which is preliminary data.</text>
</comment>
<evidence type="ECO:0000256" key="6">
    <source>
        <dbReference type="ARBA" id="ARBA00023136"/>
    </source>
</evidence>
<feature type="transmembrane region" description="Helical" evidence="7">
    <location>
        <begin position="482"/>
        <end position="506"/>
    </location>
</feature>
<dbReference type="EMBL" id="JAFMPP010000010">
    <property type="protein sequence ID" value="MBO0663347.1"/>
    <property type="molecule type" value="Genomic_DNA"/>
</dbReference>
<dbReference type="Gene3D" id="1.10.3720.10">
    <property type="entry name" value="MetI-like"/>
    <property type="match status" value="2"/>
</dbReference>
<evidence type="ECO:0000259" key="8">
    <source>
        <dbReference type="PROSITE" id="PS50928"/>
    </source>
</evidence>
<feature type="transmembrane region" description="Helical" evidence="7">
    <location>
        <begin position="6"/>
        <end position="29"/>
    </location>
</feature>
<feature type="transmembrane region" description="Helical" evidence="7">
    <location>
        <begin position="346"/>
        <end position="372"/>
    </location>
</feature>
<evidence type="ECO:0000256" key="7">
    <source>
        <dbReference type="SAM" id="Phobius"/>
    </source>
</evidence>
<gene>
    <name evidence="9" type="ORF">J1C48_12220</name>
</gene>
<feature type="transmembrane region" description="Helical" evidence="7">
    <location>
        <begin position="101"/>
        <end position="122"/>
    </location>
</feature>
<dbReference type="PANTHER" id="PTHR30183">
    <property type="entry name" value="MOLYBDENUM TRANSPORT SYSTEM PERMEASE PROTEIN MODB"/>
    <property type="match status" value="1"/>
</dbReference>
<feature type="domain" description="ABC transmembrane type-1" evidence="8">
    <location>
        <begin position="350"/>
        <end position="545"/>
    </location>
</feature>
<dbReference type="InterPro" id="IPR000515">
    <property type="entry name" value="MetI-like"/>
</dbReference>
<keyword evidence="4 7" id="KW-0812">Transmembrane</keyword>
<dbReference type="CDD" id="cd06261">
    <property type="entry name" value="TM_PBP2"/>
    <property type="match status" value="1"/>
</dbReference>
<proteinExistence type="predicted"/>